<reference evidence="3" key="1">
    <citation type="journal article" date="2023" name="Access Microbiol">
        <title>De-novo genome assembly for Akanthomyces muscarius, a biocontrol agent of insect agricultural pests.</title>
        <authorList>
            <person name="Erdos Z."/>
            <person name="Studholme D.J."/>
            <person name="Raymond B."/>
            <person name="Sharma M."/>
        </authorList>
    </citation>
    <scope>NUCLEOTIDE SEQUENCE</scope>
    <source>
        <strain evidence="3">Ve6</strain>
    </source>
</reference>
<keyword evidence="2" id="KW-0732">Signal</keyword>
<protein>
    <submittedName>
        <fullName evidence="3">Uncharacterized protein</fullName>
    </submittedName>
</protein>
<feature type="signal peptide" evidence="2">
    <location>
        <begin position="1"/>
        <end position="17"/>
    </location>
</feature>
<gene>
    <name evidence="3" type="ORF">LMH87_009643</name>
</gene>
<dbReference type="GeneID" id="80896802"/>
<name>A0A9W8QF49_AKAMU</name>
<dbReference type="RefSeq" id="XP_056053797.1">
    <property type="nucleotide sequence ID" value="XM_056196673.1"/>
</dbReference>
<dbReference type="Proteomes" id="UP001144673">
    <property type="component" value="Chromosome 5"/>
</dbReference>
<evidence type="ECO:0000313" key="4">
    <source>
        <dbReference type="Proteomes" id="UP001144673"/>
    </source>
</evidence>
<dbReference type="AlphaFoldDB" id="A0A9W8QF49"/>
<sequence length="84" mass="8534">MSLLIALLLADGDVKRAADGVEIGSSQGWLAVSTICAAMGTNAQAEPPLWTESTEESESGNGKAKAGWAVQKEAQTEGGETGGQ</sequence>
<accession>A0A9W8QF49</accession>
<proteinExistence type="predicted"/>
<comment type="caution">
    <text evidence="3">The sequence shown here is derived from an EMBL/GenBank/DDBJ whole genome shotgun (WGS) entry which is preliminary data.</text>
</comment>
<keyword evidence="4" id="KW-1185">Reference proteome</keyword>
<dbReference type="KEGG" id="amus:LMH87_009643"/>
<feature type="chain" id="PRO_5040773350" evidence="2">
    <location>
        <begin position="18"/>
        <end position="84"/>
    </location>
</feature>
<organism evidence="3 4">
    <name type="scientific">Akanthomyces muscarius</name>
    <name type="common">Entomopathogenic fungus</name>
    <name type="synonym">Lecanicillium muscarium</name>
    <dbReference type="NCBI Taxonomy" id="2231603"/>
    <lineage>
        <taxon>Eukaryota</taxon>
        <taxon>Fungi</taxon>
        <taxon>Dikarya</taxon>
        <taxon>Ascomycota</taxon>
        <taxon>Pezizomycotina</taxon>
        <taxon>Sordariomycetes</taxon>
        <taxon>Hypocreomycetidae</taxon>
        <taxon>Hypocreales</taxon>
        <taxon>Cordycipitaceae</taxon>
        <taxon>Akanthomyces</taxon>
    </lineage>
</organism>
<feature type="region of interest" description="Disordered" evidence="1">
    <location>
        <begin position="46"/>
        <end position="84"/>
    </location>
</feature>
<evidence type="ECO:0000256" key="2">
    <source>
        <dbReference type="SAM" id="SignalP"/>
    </source>
</evidence>
<dbReference type="EMBL" id="JAJHUN010000008">
    <property type="protein sequence ID" value="KAJ4153139.1"/>
    <property type="molecule type" value="Genomic_DNA"/>
</dbReference>
<evidence type="ECO:0000256" key="1">
    <source>
        <dbReference type="SAM" id="MobiDB-lite"/>
    </source>
</evidence>
<evidence type="ECO:0000313" key="3">
    <source>
        <dbReference type="EMBL" id="KAJ4153139.1"/>
    </source>
</evidence>